<dbReference type="InterPro" id="IPR036514">
    <property type="entry name" value="SGNH_hydro_sf"/>
</dbReference>
<evidence type="ECO:0000259" key="1">
    <source>
        <dbReference type="Pfam" id="PF13472"/>
    </source>
</evidence>
<organism evidence="2 3">
    <name type="scientific">Bradyrhizobium erythrophlei</name>
    <dbReference type="NCBI Taxonomy" id="1437360"/>
    <lineage>
        <taxon>Bacteria</taxon>
        <taxon>Pseudomonadati</taxon>
        <taxon>Pseudomonadota</taxon>
        <taxon>Alphaproteobacteria</taxon>
        <taxon>Hyphomicrobiales</taxon>
        <taxon>Nitrobacteraceae</taxon>
        <taxon>Bradyrhizobium</taxon>
    </lineage>
</organism>
<proteinExistence type="predicted"/>
<dbReference type="SUPFAM" id="SSF52266">
    <property type="entry name" value="SGNH hydrolase"/>
    <property type="match status" value="1"/>
</dbReference>
<dbReference type="InterPro" id="IPR013830">
    <property type="entry name" value="SGNH_hydro"/>
</dbReference>
<evidence type="ECO:0000313" key="2">
    <source>
        <dbReference type="EMBL" id="SED25573.1"/>
    </source>
</evidence>
<dbReference type="Gene3D" id="3.40.50.1110">
    <property type="entry name" value="SGNH hydrolase"/>
    <property type="match status" value="1"/>
</dbReference>
<dbReference type="Pfam" id="PF13472">
    <property type="entry name" value="Lipase_GDSL_2"/>
    <property type="match status" value="1"/>
</dbReference>
<keyword evidence="2" id="KW-0378">Hydrolase</keyword>
<feature type="domain" description="SGNH hydrolase-type esterase" evidence="1">
    <location>
        <begin position="14"/>
        <end position="181"/>
    </location>
</feature>
<sequence length="200" mass="21514">MASVRHLIVDGSSSSVDNGGAGTTSYHTLYLPHASEQTVQQCFATDGATLQAMIARQVAVIAALTDGPNILFIQGGQNDLLTVDPIVWLSSYSDYLADFRAAIASSQKLVKMGISTHNPRNDAQFNAHRAIADQALRLFPSEGKCDFIIDWAIDPTWGPDSAASNQTLYPDGTHPSQAGQANMEAKYFRPVLNSLFASLI</sequence>
<name>A0A1H4Z5Z0_9BRAD</name>
<evidence type="ECO:0000313" key="3">
    <source>
        <dbReference type="Proteomes" id="UP000198992"/>
    </source>
</evidence>
<gene>
    <name evidence="2" type="ORF">SAMN05444164_4243</name>
</gene>
<dbReference type="GO" id="GO:0016788">
    <property type="term" value="F:hydrolase activity, acting on ester bonds"/>
    <property type="evidence" value="ECO:0007669"/>
    <property type="project" value="UniProtKB-ARBA"/>
</dbReference>
<dbReference type="EMBL" id="FNTH01000001">
    <property type="protein sequence ID" value="SED25573.1"/>
    <property type="molecule type" value="Genomic_DNA"/>
</dbReference>
<dbReference type="CDD" id="cd00229">
    <property type="entry name" value="SGNH_hydrolase"/>
    <property type="match status" value="1"/>
</dbReference>
<dbReference type="RefSeq" id="WP_171947831.1">
    <property type="nucleotide sequence ID" value="NZ_FNTH01000001.1"/>
</dbReference>
<protein>
    <submittedName>
        <fullName evidence="2">GDSL-like Lipase/Acylhydrolase family protein</fullName>
    </submittedName>
</protein>
<dbReference type="AlphaFoldDB" id="A0A1H4Z5Z0"/>
<reference evidence="2 3" key="1">
    <citation type="submission" date="2016-10" db="EMBL/GenBank/DDBJ databases">
        <authorList>
            <person name="de Groot N.N."/>
        </authorList>
    </citation>
    <scope>NUCLEOTIDE SEQUENCE [LARGE SCALE GENOMIC DNA]</scope>
    <source>
        <strain evidence="2 3">MT12</strain>
    </source>
</reference>
<dbReference type="Proteomes" id="UP000198992">
    <property type="component" value="Unassembled WGS sequence"/>
</dbReference>
<accession>A0A1H4Z5Z0</accession>